<feature type="region of interest" description="Disordered" evidence="2">
    <location>
        <begin position="253"/>
        <end position="275"/>
    </location>
</feature>
<name>A0A9P9EQX1_9HYPO</name>
<feature type="compositionally biased region" description="Gly residues" evidence="2">
    <location>
        <begin position="117"/>
        <end position="148"/>
    </location>
</feature>
<gene>
    <name evidence="3" type="ORF">B0J13DRAFT_526832</name>
</gene>
<proteinExistence type="predicted"/>
<evidence type="ECO:0000256" key="1">
    <source>
        <dbReference type="SAM" id="Coils"/>
    </source>
</evidence>
<evidence type="ECO:0000256" key="2">
    <source>
        <dbReference type="SAM" id="MobiDB-lite"/>
    </source>
</evidence>
<sequence>MAPITSKKRAKGAKGTKGAKGAEGATAPDPALIRAKIALQIAEKQKKEMTEDNKKLLALYQEHIAMKDEELAALTGEKLQAMDIDMDGFSSKGADSGSKGADSGSESEVSGSENEDGGGGGGKGEGGDGGDGGKNGGDGGGGGNGSDGGDGRRKKRKKAKARNVLPSIETSKGKKKRGLFHSDSESEGTDSDPEDTDNDEAYYLDPEYSRALYSRPGPQEGGKTVGWAGGTSTRFINIYRKKRAAIYRLEKSADTASYEDDPPPEEKVSNPYNRYGDNRLDNGKYRYMKRHILGIFGVAFEGSTSSIYKSDLDLINPELVKKWRITYILVT</sequence>
<accession>A0A9P9EQX1</accession>
<evidence type="ECO:0000313" key="3">
    <source>
        <dbReference type="EMBL" id="KAH7141597.1"/>
    </source>
</evidence>
<feature type="compositionally biased region" description="Basic residues" evidence="2">
    <location>
        <begin position="1"/>
        <end position="14"/>
    </location>
</feature>
<dbReference type="AlphaFoldDB" id="A0A9P9EQX1"/>
<dbReference type="OrthoDB" id="5430573at2759"/>
<feature type="compositionally biased region" description="Low complexity" evidence="2">
    <location>
        <begin position="90"/>
        <end position="112"/>
    </location>
</feature>
<feature type="coiled-coil region" evidence="1">
    <location>
        <begin position="32"/>
        <end position="59"/>
    </location>
</feature>
<feature type="compositionally biased region" description="Acidic residues" evidence="2">
    <location>
        <begin position="185"/>
        <end position="201"/>
    </location>
</feature>
<protein>
    <submittedName>
        <fullName evidence="3">Uncharacterized protein</fullName>
    </submittedName>
</protein>
<keyword evidence="4" id="KW-1185">Reference proteome</keyword>
<dbReference type="Proteomes" id="UP000717696">
    <property type="component" value="Unassembled WGS sequence"/>
</dbReference>
<organism evidence="3 4">
    <name type="scientific">Dactylonectria estremocensis</name>
    <dbReference type="NCBI Taxonomy" id="1079267"/>
    <lineage>
        <taxon>Eukaryota</taxon>
        <taxon>Fungi</taxon>
        <taxon>Dikarya</taxon>
        <taxon>Ascomycota</taxon>
        <taxon>Pezizomycotina</taxon>
        <taxon>Sordariomycetes</taxon>
        <taxon>Hypocreomycetidae</taxon>
        <taxon>Hypocreales</taxon>
        <taxon>Nectriaceae</taxon>
        <taxon>Dactylonectria</taxon>
    </lineage>
</organism>
<evidence type="ECO:0000313" key="4">
    <source>
        <dbReference type="Proteomes" id="UP000717696"/>
    </source>
</evidence>
<feature type="region of interest" description="Disordered" evidence="2">
    <location>
        <begin position="1"/>
        <end position="31"/>
    </location>
</feature>
<feature type="region of interest" description="Disordered" evidence="2">
    <location>
        <begin position="86"/>
        <end position="201"/>
    </location>
</feature>
<feature type="compositionally biased region" description="Basic residues" evidence="2">
    <location>
        <begin position="152"/>
        <end position="161"/>
    </location>
</feature>
<reference evidence="3" key="1">
    <citation type="journal article" date="2021" name="Nat. Commun.">
        <title>Genetic determinants of endophytism in the Arabidopsis root mycobiome.</title>
        <authorList>
            <person name="Mesny F."/>
            <person name="Miyauchi S."/>
            <person name="Thiergart T."/>
            <person name="Pickel B."/>
            <person name="Atanasova L."/>
            <person name="Karlsson M."/>
            <person name="Huettel B."/>
            <person name="Barry K.W."/>
            <person name="Haridas S."/>
            <person name="Chen C."/>
            <person name="Bauer D."/>
            <person name="Andreopoulos W."/>
            <person name="Pangilinan J."/>
            <person name="LaButti K."/>
            <person name="Riley R."/>
            <person name="Lipzen A."/>
            <person name="Clum A."/>
            <person name="Drula E."/>
            <person name="Henrissat B."/>
            <person name="Kohler A."/>
            <person name="Grigoriev I.V."/>
            <person name="Martin F.M."/>
            <person name="Hacquard S."/>
        </authorList>
    </citation>
    <scope>NUCLEOTIDE SEQUENCE</scope>
    <source>
        <strain evidence="3">MPI-CAGE-AT-0021</strain>
    </source>
</reference>
<comment type="caution">
    <text evidence="3">The sequence shown here is derived from an EMBL/GenBank/DDBJ whole genome shotgun (WGS) entry which is preliminary data.</text>
</comment>
<keyword evidence="1" id="KW-0175">Coiled coil</keyword>
<dbReference type="EMBL" id="JAGMUU010000012">
    <property type="protein sequence ID" value="KAH7141597.1"/>
    <property type="molecule type" value="Genomic_DNA"/>
</dbReference>